<feature type="compositionally biased region" description="Basic and acidic residues" evidence="1">
    <location>
        <begin position="23"/>
        <end position="40"/>
    </location>
</feature>
<evidence type="ECO:0000256" key="1">
    <source>
        <dbReference type="SAM" id="MobiDB-lite"/>
    </source>
</evidence>
<proteinExistence type="predicted"/>
<protein>
    <submittedName>
        <fullName evidence="2">Uncharacterized protein</fullName>
    </submittedName>
</protein>
<evidence type="ECO:0000313" key="2">
    <source>
        <dbReference type="EMBL" id="EGF82459.1"/>
    </source>
</evidence>
<organism evidence="2 3">
    <name type="scientific">Batrachochytrium dendrobatidis (strain JAM81 / FGSC 10211)</name>
    <name type="common">Frog chytrid fungus</name>
    <dbReference type="NCBI Taxonomy" id="684364"/>
    <lineage>
        <taxon>Eukaryota</taxon>
        <taxon>Fungi</taxon>
        <taxon>Fungi incertae sedis</taxon>
        <taxon>Chytridiomycota</taxon>
        <taxon>Chytridiomycota incertae sedis</taxon>
        <taxon>Chytridiomycetes</taxon>
        <taxon>Rhizophydiales</taxon>
        <taxon>Rhizophydiales incertae sedis</taxon>
        <taxon>Batrachochytrium</taxon>
    </lineage>
</organism>
<dbReference type="InParanoid" id="F4NWD4"/>
<accession>F4NWD4</accession>
<dbReference type="RefSeq" id="XP_006676930.1">
    <property type="nucleotide sequence ID" value="XM_006676867.1"/>
</dbReference>
<name>F4NWD4_BATDJ</name>
<dbReference type="HOGENOM" id="CLU_3124720_0_0_1"/>
<evidence type="ECO:0000313" key="3">
    <source>
        <dbReference type="Proteomes" id="UP000007241"/>
    </source>
</evidence>
<dbReference type="AlphaFoldDB" id="F4NWD4"/>
<sequence length="50" mass="5454">MPRYTIPGVGKYSITSMNRSARLRGDSEVRYTSDHGDGAESIKGPIQAQV</sequence>
<dbReference type="Proteomes" id="UP000007241">
    <property type="component" value="Unassembled WGS sequence"/>
</dbReference>
<keyword evidence="3" id="KW-1185">Reference proteome</keyword>
<dbReference type="GeneID" id="18242524"/>
<reference evidence="2 3" key="1">
    <citation type="submission" date="2009-12" db="EMBL/GenBank/DDBJ databases">
        <title>The draft genome of Batrachochytrium dendrobatidis.</title>
        <authorList>
            <consortium name="US DOE Joint Genome Institute (JGI-PGF)"/>
            <person name="Kuo A."/>
            <person name="Salamov A."/>
            <person name="Schmutz J."/>
            <person name="Lucas S."/>
            <person name="Pitluck S."/>
            <person name="Rosenblum E."/>
            <person name="Stajich J."/>
            <person name="Eisen M."/>
            <person name="Grigoriev I.V."/>
        </authorList>
    </citation>
    <scope>NUCLEOTIDE SEQUENCE [LARGE SCALE GENOMIC DNA]</scope>
    <source>
        <strain evidence="3">JAM81 / FGSC 10211</strain>
    </source>
</reference>
<gene>
    <name evidence="2" type="ORF">BATDEDRAFT_86646</name>
</gene>
<feature type="region of interest" description="Disordered" evidence="1">
    <location>
        <begin position="22"/>
        <end position="50"/>
    </location>
</feature>
<dbReference type="EMBL" id="GL882880">
    <property type="protein sequence ID" value="EGF82459.1"/>
    <property type="molecule type" value="Genomic_DNA"/>
</dbReference>